<dbReference type="GO" id="GO:1902227">
    <property type="term" value="P:negative regulation of macrophage colony-stimulating factor signaling pathway"/>
    <property type="evidence" value="ECO:0007669"/>
    <property type="project" value="Ensembl"/>
</dbReference>
<keyword evidence="8" id="KW-1185">Reference proteome</keyword>
<dbReference type="OMA" id="PLYFQGY"/>
<dbReference type="GO" id="GO:1904151">
    <property type="term" value="P:positive regulation of microglial cell mediated cytotoxicity"/>
    <property type="evidence" value="ECO:0007669"/>
    <property type="project" value="Ensembl"/>
</dbReference>
<keyword evidence="2 3" id="KW-0727">SH2 domain</keyword>
<dbReference type="GO" id="GO:0010628">
    <property type="term" value="P:positive regulation of gene expression"/>
    <property type="evidence" value="ECO:0007669"/>
    <property type="project" value="Ensembl"/>
</dbReference>
<evidence type="ECO:0000256" key="3">
    <source>
        <dbReference type="PROSITE-ProRule" id="PRU00191"/>
    </source>
</evidence>
<dbReference type="GO" id="GO:0005739">
    <property type="term" value="C:mitochondrion"/>
    <property type="evidence" value="ECO:0007669"/>
    <property type="project" value="Ensembl"/>
</dbReference>
<dbReference type="GO" id="GO:0016604">
    <property type="term" value="C:nuclear body"/>
    <property type="evidence" value="ECO:0007669"/>
    <property type="project" value="Ensembl"/>
</dbReference>
<dbReference type="GO" id="GO:0032991">
    <property type="term" value="C:protein-containing complex"/>
    <property type="evidence" value="ECO:0007669"/>
    <property type="project" value="Ensembl"/>
</dbReference>
<dbReference type="GO" id="GO:0010760">
    <property type="term" value="P:negative regulation of macrophage chemotaxis"/>
    <property type="evidence" value="ECO:0007669"/>
    <property type="project" value="Ensembl"/>
</dbReference>
<dbReference type="Proteomes" id="UP000694381">
    <property type="component" value="Unassembled WGS sequence"/>
</dbReference>
<dbReference type="PROSITE" id="PS50001">
    <property type="entry name" value="SH2"/>
    <property type="match status" value="1"/>
</dbReference>
<evidence type="ECO:0000256" key="1">
    <source>
        <dbReference type="ARBA" id="ARBA00022553"/>
    </source>
</evidence>
<dbReference type="GO" id="GO:1903980">
    <property type="term" value="P:positive regulation of microglial cell activation"/>
    <property type="evidence" value="ECO:0007669"/>
    <property type="project" value="Ensembl"/>
</dbReference>
<dbReference type="GeneTree" id="ENSGT00530000063841"/>
<evidence type="ECO:0000256" key="2">
    <source>
        <dbReference type="ARBA" id="ARBA00022999"/>
    </source>
</evidence>
<evidence type="ECO:0000256" key="4">
    <source>
        <dbReference type="SAM" id="MobiDB-lite"/>
    </source>
</evidence>
<dbReference type="InterPro" id="IPR039111">
    <property type="entry name" value="STAP1/STAP2"/>
</dbReference>
<dbReference type="CDD" id="cd10403">
    <property type="entry name" value="SH2_STAP1"/>
    <property type="match status" value="1"/>
</dbReference>
<dbReference type="GO" id="GO:0005157">
    <property type="term" value="F:macrophage colony-stimulating factor receptor binding"/>
    <property type="evidence" value="ECO:0007669"/>
    <property type="project" value="Ensembl"/>
</dbReference>
<dbReference type="GO" id="GO:0071222">
    <property type="term" value="P:cellular response to lipopolysaccharide"/>
    <property type="evidence" value="ECO:0007669"/>
    <property type="project" value="Ensembl"/>
</dbReference>
<feature type="compositionally biased region" description="Basic residues" evidence="4">
    <location>
        <begin position="293"/>
        <end position="302"/>
    </location>
</feature>
<dbReference type="PROSITE" id="PS50003">
    <property type="entry name" value="PH_DOMAIN"/>
    <property type="match status" value="1"/>
</dbReference>
<dbReference type="PANTHER" id="PTHR16186:SF10">
    <property type="entry name" value="SIGNAL-TRANSDUCING ADAPTOR PROTEIN 1"/>
    <property type="match status" value="1"/>
</dbReference>
<dbReference type="CTD" id="26228"/>
<accession>A0A8C6RTL6</accession>
<dbReference type="Gene3D" id="2.30.29.30">
    <property type="entry name" value="Pleckstrin-homology domain (PH domain)/Phosphotyrosine-binding domain (PTB)"/>
    <property type="match status" value="1"/>
</dbReference>
<dbReference type="GO" id="GO:1904140">
    <property type="term" value="P:negative regulation of microglial cell migration"/>
    <property type="evidence" value="ECO:0007669"/>
    <property type="project" value="Ensembl"/>
</dbReference>
<sequence length="302" mass="35289">MMAKKPPKPAPRKIFQERLKITALPLYFEGFLLVKQSEYQEYKHYWTELRGTTLFFYRDKKSTTYVGKLDITDLVCLTDQSSTEKNCAKFTLVLPKEEVQLKTENMESGEEWRGFILTVTELSVPQHVSLLPGQVIRLQEVLEREKKRRVETEQLPPLVPVEKEKEPVEDYVDVLNPMPACFYAVSRKEATEMLEKNPSLGNMILRPGSDSRNYSITIRQEIDTPRIKHYKVMSIGENYTIELEKPVTLPNLFSVIDYFVKETRGNLRPFIYSSDNNFGQEPNTEERNEKLKKSPHKTWNKT</sequence>
<keyword evidence="1" id="KW-0597">Phosphoprotein</keyword>
<dbReference type="PANTHER" id="PTHR16186">
    <property type="entry name" value="SIGNAL-TRANSDUCING ADAPTOR PROTEIN-RELATED"/>
    <property type="match status" value="1"/>
</dbReference>
<dbReference type="InterPro" id="IPR036860">
    <property type="entry name" value="SH2_dom_sf"/>
</dbReference>
<reference evidence="7" key="1">
    <citation type="submission" date="2025-08" db="UniProtKB">
        <authorList>
            <consortium name="Ensembl"/>
        </authorList>
    </citation>
    <scope>IDENTIFICATION</scope>
</reference>
<dbReference type="FunFam" id="3.30.505.10:FF:000084">
    <property type="entry name" value="Signal transducing adaptor family member 1"/>
    <property type="match status" value="1"/>
</dbReference>
<dbReference type="GO" id="GO:1900028">
    <property type="term" value="P:negative regulation of ruffle assembly"/>
    <property type="evidence" value="ECO:0007669"/>
    <property type="project" value="Ensembl"/>
</dbReference>
<dbReference type="GO" id="GO:0001784">
    <property type="term" value="F:phosphotyrosine residue binding"/>
    <property type="evidence" value="ECO:0007669"/>
    <property type="project" value="Ensembl"/>
</dbReference>
<dbReference type="GO" id="GO:0050861">
    <property type="term" value="P:positive regulation of B cell receptor signaling pathway"/>
    <property type="evidence" value="ECO:0007669"/>
    <property type="project" value="Ensembl"/>
</dbReference>
<proteinExistence type="predicted"/>
<feature type="domain" description="PH" evidence="6">
    <location>
        <begin position="25"/>
        <end position="121"/>
    </location>
</feature>
<organism evidence="7 8">
    <name type="scientific">Nannospalax galili</name>
    <name type="common">Northern Israeli blind subterranean mole rat</name>
    <name type="synonym">Spalax galili</name>
    <dbReference type="NCBI Taxonomy" id="1026970"/>
    <lineage>
        <taxon>Eukaryota</taxon>
        <taxon>Metazoa</taxon>
        <taxon>Chordata</taxon>
        <taxon>Craniata</taxon>
        <taxon>Vertebrata</taxon>
        <taxon>Euteleostomi</taxon>
        <taxon>Mammalia</taxon>
        <taxon>Eutheria</taxon>
        <taxon>Euarchontoglires</taxon>
        <taxon>Glires</taxon>
        <taxon>Rodentia</taxon>
        <taxon>Myomorpha</taxon>
        <taxon>Muroidea</taxon>
        <taxon>Spalacidae</taxon>
        <taxon>Spalacinae</taxon>
        <taxon>Nannospalax</taxon>
    </lineage>
</organism>
<dbReference type="Ensembl" id="ENSNGAT00000029562.1">
    <property type="protein sequence ID" value="ENSNGAP00000023859.1"/>
    <property type="gene ID" value="ENSNGAG00000022288.1"/>
</dbReference>
<gene>
    <name evidence="7" type="primary">Stap1</name>
</gene>
<dbReference type="SUPFAM" id="SSF55550">
    <property type="entry name" value="SH2 domain"/>
    <property type="match status" value="1"/>
</dbReference>
<dbReference type="SMART" id="SM00233">
    <property type="entry name" value="PH"/>
    <property type="match status" value="1"/>
</dbReference>
<protein>
    <submittedName>
        <fullName evidence="7">Signal transducing adaptor family member 1</fullName>
    </submittedName>
</protein>
<dbReference type="AlphaFoldDB" id="A0A8C6RTL6"/>
<dbReference type="SMART" id="SM00252">
    <property type="entry name" value="SH2"/>
    <property type="match status" value="1"/>
</dbReference>
<dbReference type="GO" id="GO:0005829">
    <property type="term" value="C:cytosol"/>
    <property type="evidence" value="ECO:0007669"/>
    <property type="project" value="Ensembl"/>
</dbReference>
<feature type="domain" description="SH2" evidence="5">
    <location>
        <begin position="185"/>
        <end position="274"/>
    </location>
</feature>
<evidence type="ECO:0000313" key="8">
    <source>
        <dbReference type="Proteomes" id="UP000694381"/>
    </source>
</evidence>
<dbReference type="KEGG" id="ngi:103750661"/>
<dbReference type="Pfam" id="PF00017">
    <property type="entry name" value="SH2"/>
    <property type="match status" value="1"/>
</dbReference>
<dbReference type="InterPro" id="IPR001849">
    <property type="entry name" value="PH_domain"/>
</dbReference>
<dbReference type="GO" id="GO:0030296">
    <property type="term" value="F:protein tyrosine kinase activator activity"/>
    <property type="evidence" value="ECO:0007669"/>
    <property type="project" value="Ensembl"/>
</dbReference>
<reference evidence="7" key="2">
    <citation type="submission" date="2025-09" db="UniProtKB">
        <authorList>
            <consortium name="Ensembl"/>
        </authorList>
    </citation>
    <scope>IDENTIFICATION</scope>
</reference>
<evidence type="ECO:0000259" key="5">
    <source>
        <dbReference type="PROSITE" id="PS50001"/>
    </source>
</evidence>
<feature type="region of interest" description="Disordered" evidence="4">
    <location>
        <begin position="274"/>
        <end position="302"/>
    </location>
</feature>
<dbReference type="SUPFAM" id="SSF50729">
    <property type="entry name" value="PH domain-like"/>
    <property type="match status" value="1"/>
</dbReference>
<evidence type="ECO:0000313" key="7">
    <source>
        <dbReference type="Ensembl" id="ENSNGAP00000023859.1"/>
    </source>
</evidence>
<dbReference type="InterPro" id="IPR000980">
    <property type="entry name" value="SH2"/>
</dbReference>
<name>A0A8C6RTL6_NANGA</name>
<evidence type="ECO:0000259" key="6">
    <source>
        <dbReference type="PROSITE" id="PS50003"/>
    </source>
</evidence>
<dbReference type="Pfam" id="PF00169">
    <property type="entry name" value="PH"/>
    <property type="match status" value="1"/>
</dbReference>
<dbReference type="RefSeq" id="XP_008852049.1">
    <property type="nucleotide sequence ID" value="XM_008853827.3"/>
</dbReference>
<dbReference type="GeneID" id="103750661"/>
<dbReference type="GO" id="GO:0005068">
    <property type="term" value="F:transmembrane receptor protein tyrosine kinase adaptor activity"/>
    <property type="evidence" value="ECO:0007669"/>
    <property type="project" value="Ensembl"/>
</dbReference>
<dbReference type="InterPro" id="IPR011993">
    <property type="entry name" value="PH-like_dom_sf"/>
</dbReference>
<dbReference type="Gene3D" id="3.30.505.10">
    <property type="entry name" value="SH2 domain"/>
    <property type="match status" value="1"/>
</dbReference>
<dbReference type="OrthoDB" id="6086001at2759"/>
<dbReference type="GO" id="GO:0060100">
    <property type="term" value="P:positive regulation of phagocytosis, engulfment"/>
    <property type="evidence" value="ECO:0007669"/>
    <property type="project" value="Ensembl"/>
</dbReference>
<dbReference type="InterPro" id="IPR035877">
    <property type="entry name" value="STAP1_SH2"/>
</dbReference>